<feature type="compositionally biased region" description="Polar residues" evidence="1">
    <location>
        <begin position="146"/>
        <end position="157"/>
    </location>
</feature>
<organism evidence="3 4">
    <name type="scientific">Panacibacter microcysteis</name>
    <dbReference type="NCBI Taxonomy" id="2793269"/>
    <lineage>
        <taxon>Bacteria</taxon>
        <taxon>Pseudomonadati</taxon>
        <taxon>Bacteroidota</taxon>
        <taxon>Chitinophagia</taxon>
        <taxon>Chitinophagales</taxon>
        <taxon>Chitinophagaceae</taxon>
        <taxon>Panacibacter</taxon>
    </lineage>
</organism>
<name>A0A931E2S9_9BACT</name>
<dbReference type="EMBL" id="JADWYR010000002">
    <property type="protein sequence ID" value="MBG9377542.1"/>
    <property type="molecule type" value="Genomic_DNA"/>
</dbReference>
<dbReference type="AlphaFoldDB" id="A0A931E2S9"/>
<feature type="region of interest" description="Disordered" evidence="1">
    <location>
        <begin position="146"/>
        <end position="183"/>
    </location>
</feature>
<protein>
    <recommendedName>
        <fullName evidence="5">DUF4252 domain-containing protein</fullName>
    </recommendedName>
</protein>
<evidence type="ECO:0000256" key="1">
    <source>
        <dbReference type="SAM" id="MobiDB-lite"/>
    </source>
</evidence>
<dbReference type="RefSeq" id="WP_196991622.1">
    <property type="nucleotide sequence ID" value="NZ_JADWYR010000002.1"/>
</dbReference>
<gene>
    <name evidence="3" type="ORF">I5907_14960</name>
</gene>
<evidence type="ECO:0008006" key="5">
    <source>
        <dbReference type="Google" id="ProtNLM"/>
    </source>
</evidence>
<evidence type="ECO:0000313" key="4">
    <source>
        <dbReference type="Proteomes" id="UP000628448"/>
    </source>
</evidence>
<feature type="chain" id="PRO_5037458924" description="DUF4252 domain-containing protein" evidence="2">
    <location>
        <begin position="18"/>
        <end position="183"/>
    </location>
</feature>
<dbReference type="PROSITE" id="PS51257">
    <property type="entry name" value="PROKAR_LIPOPROTEIN"/>
    <property type="match status" value="1"/>
</dbReference>
<comment type="caution">
    <text evidence="3">The sequence shown here is derived from an EMBL/GenBank/DDBJ whole genome shotgun (WGS) entry which is preliminary data.</text>
</comment>
<keyword evidence="2" id="KW-0732">Signal</keyword>
<reference evidence="3" key="1">
    <citation type="submission" date="2020-11" db="EMBL/GenBank/DDBJ databases">
        <title>Bacterial whole genome sequence for Panacibacter sp. DH6.</title>
        <authorList>
            <person name="Le V."/>
            <person name="Ko S."/>
            <person name="Ahn C.-Y."/>
            <person name="Oh H.-M."/>
        </authorList>
    </citation>
    <scope>NUCLEOTIDE SEQUENCE</scope>
    <source>
        <strain evidence="3">DH6</strain>
    </source>
</reference>
<proteinExistence type="predicted"/>
<dbReference type="Proteomes" id="UP000628448">
    <property type="component" value="Unassembled WGS sequence"/>
</dbReference>
<sequence>MKRKSVFGYLKPSFAVALLIAGSLISCKEVKHEVVTQSCADTKADTTGYTKELNNINHSISLERALQLTDNYARSKDIILSGKYGDQKELLPDYETFNLQSIDSLMCQDETVGFRIYLGLDENNKIRLVLAGVDANGIDVLQETRQQKGALNTQKSMRATAAAPPPPPSSKNTLLLEDGQRHP</sequence>
<evidence type="ECO:0000256" key="2">
    <source>
        <dbReference type="SAM" id="SignalP"/>
    </source>
</evidence>
<accession>A0A931E2S9</accession>
<evidence type="ECO:0000313" key="3">
    <source>
        <dbReference type="EMBL" id="MBG9377542.1"/>
    </source>
</evidence>
<feature type="signal peptide" evidence="2">
    <location>
        <begin position="1"/>
        <end position="17"/>
    </location>
</feature>
<keyword evidence="4" id="KW-1185">Reference proteome</keyword>